<dbReference type="Proteomes" id="UP000551353">
    <property type="component" value="Unassembled WGS sequence"/>
</dbReference>
<organism evidence="1 2">
    <name type="scientific">Rhizobium mongolense</name>
    <dbReference type="NCBI Taxonomy" id="57676"/>
    <lineage>
        <taxon>Bacteria</taxon>
        <taxon>Pseudomonadati</taxon>
        <taxon>Pseudomonadota</taxon>
        <taxon>Alphaproteobacteria</taxon>
        <taxon>Hyphomicrobiales</taxon>
        <taxon>Rhizobiaceae</taxon>
        <taxon>Rhizobium/Agrobacterium group</taxon>
        <taxon>Rhizobium</taxon>
    </lineage>
</organism>
<evidence type="ECO:0000313" key="1">
    <source>
        <dbReference type="EMBL" id="MBB4233424.1"/>
    </source>
</evidence>
<reference evidence="1 2" key="1">
    <citation type="submission" date="2020-08" db="EMBL/GenBank/DDBJ databases">
        <title>Genomic Encyclopedia of Type Strains, Phase IV (KMG-V): Genome sequencing to study the core and pangenomes of soil and plant-associated prokaryotes.</title>
        <authorList>
            <person name="Whitman W."/>
        </authorList>
    </citation>
    <scope>NUCLEOTIDE SEQUENCE [LARGE SCALE GENOMIC DNA]</scope>
    <source>
        <strain evidence="1 2">SEMIA 4087</strain>
    </source>
</reference>
<name>A0ABR6IZS7_9HYPH</name>
<sequence length="48" mass="5699">MARTRRSHFRRPDHKRVLSNRWNMRRVSKSKQLELILNTLIPGARSAG</sequence>
<evidence type="ECO:0000313" key="2">
    <source>
        <dbReference type="Proteomes" id="UP000551353"/>
    </source>
</evidence>
<dbReference type="EMBL" id="JACIFX010000055">
    <property type="protein sequence ID" value="MBB4233424.1"/>
    <property type="molecule type" value="Genomic_DNA"/>
</dbReference>
<accession>A0ABR6IZS7</accession>
<gene>
    <name evidence="1" type="ORF">GGD56_007336</name>
</gene>
<proteinExistence type="predicted"/>
<protein>
    <submittedName>
        <fullName evidence="1">Uncharacterized protein</fullName>
    </submittedName>
</protein>
<comment type="caution">
    <text evidence="1">The sequence shown here is derived from an EMBL/GenBank/DDBJ whole genome shotgun (WGS) entry which is preliminary data.</text>
</comment>
<keyword evidence="2" id="KW-1185">Reference proteome</keyword>